<dbReference type="EMBL" id="EQ962652">
    <property type="protein sequence ID" value="EED24621.1"/>
    <property type="molecule type" value="Genomic_DNA"/>
</dbReference>
<dbReference type="HOGENOM" id="CLU_1122407_0_0_1"/>
<dbReference type="InParanoid" id="B8LWY8"/>
<dbReference type="AlphaFoldDB" id="B8LWY8"/>
<name>B8LWY8_TALSN</name>
<dbReference type="PhylomeDB" id="B8LWY8"/>
<dbReference type="OrthoDB" id="3590765at2759"/>
<dbReference type="Proteomes" id="UP000001745">
    <property type="component" value="Unassembled WGS sequence"/>
</dbReference>
<dbReference type="RefSeq" id="XP_002342008.1">
    <property type="nucleotide sequence ID" value="XM_002341967.1"/>
</dbReference>
<evidence type="ECO:0000313" key="2">
    <source>
        <dbReference type="EMBL" id="EED24621.1"/>
    </source>
</evidence>
<keyword evidence="3" id="KW-1185">Reference proteome</keyword>
<evidence type="ECO:0000256" key="1">
    <source>
        <dbReference type="SAM" id="MobiDB-lite"/>
    </source>
</evidence>
<dbReference type="VEuPathDB" id="FungiDB:TSTA_079760"/>
<evidence type="ECO:0000313" key="3">
    <source>
        <dbReference type="Proteomes" id="UP000001745"/>
    </source>
</evidence>
<feature type="region of interest" description="Disordered" evidence="1">
    <location>
        <begin position="1"/>
        <end position="27"/>
    </location>
</feature>
<proteinExistence type="predicted"/>
<organism evidence="2 3">
    <name type="scientific">Talaromyces stipitatus (strain ATCC 10500 / CBS 375.48 / QM 6759 / NRRL 1006)</name>
    <name type="common">Penicillium stipitatum</name>
    <dbReference type="NCBI Taxonomy" id="441959"/>
    <lineage>
        <taxon>Eukaryota</taxon>
        <taxon>Fungi</taxon>
        <taxon>Dikarya</taxon>
        <taxon>Ascomycota</taxon>
        <taxon>Pezizomycotina</taxon>
        <taxon>Eurotiomycetes</taxon>
        <taxon>Eurotiomycetidae</taxon>
        <taxon>Eurotiales</taxon>
        <taxon>Trichocomaceae</taxon>
        <taxon>Talaromyces</taxon>
        <taxon>Talaromyces sect. Talaromyces</taxon>
    </lineage>
</organism>
<protein>
    <submittedName>
        <fullName evidence="2">Uncharacterized protein</fullName>
    </submittedName>
</protein>
<dbReference type="eggNOG" id="ENOG502SKPP">
    <property type="taxonomic scope" value="Eukaryota"/>
</dbReference>
<gene>
    <name evidence="2" type="ORF">TSTA_079760</name>
</gene>
<accession>B8LWY8</accession>
<reference evidence="3" key="1">
    <citation type="journal article" date="2015" name="Genome Announc.">
        <title>Genome sequence of the AIDS-associated pathogen Penicillium marneffei (ATCC18224) and its near taxonomic relative Talaromyces stipitatus (ATCC10500).</title>
        <authorList>
            <person name="Nierman W.C."/>
            <person name="Fedorova-Abrams N.D."/>
            <person name="Andrianopoulos A."/>
        </authorList>
    </citation>
    <scope>NUCLEOTIDE SEQUENCE [LARGE SCALE GENOMIC DNA]</scope>
    <source>
        <strain evidence="3">ATCC 10500 / CBS 375.48 / QM 6759 / NRRL 1006</strain>
    </source>
</reference>
<sequence length="297" mass="33325">MGTATYLSPVSHRRHSETGLATQSSPDSSIASQITSWKLRPGVHTPRAFITELAIIFESILVQLGPDDPSTPSSPEILMDDLRSSLSHEGRESTLPLPDWNEPNLSEMTKQAKRFAQVLAQVLYQYAAEFQHSVPGDPQLVVYSPCEGHKWVPAAGRLLRSNRSSPIPMMPYNGWLHQITCLRDALLAFENFEDVQLDFSDTIQRGTCPMESIREAFLFKIQTYKVNHSDIIYVAKALADPGLPSGGYSSQYRYGVVLPAALFAPSSSRLLRYIPTQLDINGEECVMFDFRTKYRRK</sequence>
<dbReference type="GeneID" id="8102485"/>